<dbReference type="Proteomes" id="UP000659344">
    <property type="component" value="Unassembled WGS sequence"/>
</dbReference>
<organism evidence="1 2">
    <name type="scientific">Paenibacillus segetis</name>
    <dbReference type="NCBI Taxonomy" id="1325360"/>
    <lineage>
        <taxon>Bacteria</taxon>
        <taxon>Bacillati</taxon>
        <taxon>Bacillota</taxon>
        <taxon>Bacilli</taxon>
        <taxon>Bacillales</taxon>
        <taxon>Paenibacillaceae</taxon>
        <taxon>Paenibacillus</taxon>
    </lineage>
</organism>
<name>A0ABQ1YD96_9BACL</name>
<proteinExistence type="predicted"/>
<keyword evidence="2" id="KW-1185">Reference proteome</keyword>
<protein>
    <submittedName>
        <fullName evidence="1">Uncharacterized protein</fullName>
    </submittedName>
</protein>
<dbReference type="EMBL" id="BMFT01000001">
    <property type="protein sequence ID" value="GGH20064.1"/>
    <property type="molecule type" value="Genomic_DNA"/>
</dbReference>
<comment type="caution">
    <text evidence="1">The sequence shown here is derived from an EMBL/GenBank/DDBJ whole genome shotgun (WGS) entry which is preliminary data.</text>
</comment>
<evidence type="ECO:0000313" key="1">
    <source>
        <dbReference type="EMBL" id="GGH20064.1"/>
    </source>
</evidence>
<gene>
    <name evidence="1" type="ORF">GCM10008013_17210</name>
</gene>
<reference evidence="2" key="1">
    <citation type="journal article" date="2019" name="Int. J. Syst. Evol. Microbiol.">
        <title>The Global Catalogue of Microorganisms (GCM) 10K type strain sequencing project: providing services to taxonomists for standard genome sequencing and annotation.</title>
        <authorList>
            <consortium name="The Broad Institute Genomics Platform"/>
            <consortium name="The Broad Institute Genome Sequencing Center for Infectious Disease"/>
            <person name="Wu L."/>
            <person name="Ma J."/>
        </authorList>
    </citation>
    <scope>NUCLEOTIDE SEQUENCE [LARGE SCALE GENOMIC DNA]</scope>
    <source>
        <strain evidence="2">CGMCC 1.12769</strain>
    </source>
</reference>
<sequence>MDVANTRTLSEISENHKILYQVLIIYIIDIFQITGRLVLESVVLYLYIGCFNCQHRSEFTIKKDD</sequence>
<evidence type="ECO:0000313" key="2">
    <source>
        <dbReference type="Proteomes" id="UP000659344"/>
    </source>
</evidence>
<accession>A0ABQ1YD96</accession>